<evidence type="ECO:0000256" key="1">
    <source>
        <dbReference type="ARBA" id="ARBA00001864"/>
    </source>
</evidence>
<dbReference type="Pfam" id="PF01487">
    <property type="entry name" value="DHquinase_I"/>
    <property type="match status" value="1"/>
</dbReference>
<dbReference type="UniPathway" id="UPA00053">
    <property type="reaction ID" value="UER00086"/>
</dbReference>
<feature type="binding site" evidence="4">
    <location>
        <position position="189"/>
    </location>
    <ligand>
        <name>3-dehydroquinate</name>
        <dbReference type="ChEBI" id="CHEBI:32364"/>
    </ligand>
</feature>
<dbReference type="GO" id="GO:0009423">
    <property type="term" value="P:chorismate biosynthetic process"/>
    <property type="evidence" value="ECO:0007669"/>
    <property type="project" value="UniProtKB-UniRule"/>
</dbReference>
<reference evidence="6" key="1">
    <citation type="submission" date="2016-10" db="EMBL/GenBank/DDBJ databases">
        <authorList>
            <person name="Varghese N."/>
            <person name="Submissions S."/>
        </authorList>
    </citation>
    <scope>NUCLEOTIDE SEQUENCE [LARGE SCALE GENOMIC DNA]</scope>
    <source>
        <strain evidence="6">CGMCC 1.10121</strain>
    </source>
</reference>
<dbReference type="GO" id="GO:0009073">
    <property type="term" value="P:aromatic amino acid family biosynthetic process"/>
    <property type="evidence" value="ECO:0007669"/>
    <property type="project" value="UniProtKB-KW"/>
</dbReference>
<evidence type="ECO:0000256" key="3">
    <source>
        <dbReference type="ARBA" id="ARBA00023270"/>
    </source>
</evidence>
<dbReference type="AlphaFoldDB" id="A0A1H8PMN9"/>
<keyword evidence="4" id="KW-0028">Amino-acid biosynthesis</keyword>
<feature type="active site" description="Proton donor/acceptor" evidence="4">
    <location>
        <position position="122"/>
    </location>
</feature>
<dbReference type="InterPro" id="IPR001381">
    <property type="entry name" value="DHquinase_I"/>
</dbReference>
<sequence length="232" mass="24498">MDFDRFVLTASTADLSAEPAARDHADAVEFRMDLADDPLAALDAYDGELPLLVTNRAVWEGGDAPEEGRLATLETAVEHDAVEAVDVELRALTGTAETTARDAAALREHARDHDAAVVVSVHDFERTPPASELRELLVDAAREGDVGKLAVTATDRADTLALLSATYEATAAGETVATMAMGEPGRHTRAVAPLYGSRIGYAPVDPADATAPGQYDLATLAHLVERLDTPEA</sequence>
<feature type="binding site" evidence="4">
    <location>
        <position position="214"/>
    </location>
    <ligand>
        <name>3-dehydroquinate</name>
        <dbReference type="ChEBI" id="CHEBI:32364"/>
    </ligand>
</feature>
<name>A0A1H8PMN9_9EURY</name>
<evidence type="ECO:0000313" key="6">
    <source>
        <dbReference type="Proteomes" id="UP000199126"/>
    </source>
</evidence>
<comment type="catalytic activity">
    <reaction evidence="1 4">
        <text>3-dehydroquinate = 3-dehydroshikimate + H2O</text>
        <dbReference type="Rhea" id="RHEA:21096"/>
        <dbReference type="ChEBI" id="CHEBI:15377"/>
        <dbReference type="ChEBI" id="CHEBI:16630"/>
        <dbReference type="ChEBI" id="CHEBI:32364"/>
        <dbReference type="EC" id="4.2.1.10"/>
    </reaction>
</comment>
<proteinExistence type="inferred from homology"/>
<evidence type="ECO:0000256" key="4">
    <source>
        <dbReference type="HAMAP-Rule" id="MF_00214"/>
    </source>
</evidence>
<dbReference type="GO" id="GO:0008652">
    <property type="term" value="P:amino acid biosynthetic process"/>
    <property type="evidence" value="ECO:0007669"/>
    <property type="project" value="UniProtKB-KW"/>
</dbReference>
<evidence type="ECO:0000256" key="2">
    <source>
        <dbReference type="ARBA" id="ARBA00023239"/>
    </source>
</evidence>
<comment type="subunit">
    <text evidence="4">Homodimer.</text>
</comment>
<keyword evidence="6" id="KW-1185">Reference proteome</keyword>
<dbReference type="OrthoDB" id="34329at2157"/>
<comment type="pathway">
    <text evidence="4">Metabolic intermediate biosynthesis; chorismate biosynthesis; chorismate from D-erythrose 4-phosphate and phosphoenolpyruvate: step 3/7.</text>
</comment>
<feature type="binding site" evidence="4">
    <location>
        <position position="56"/>
    </location>
    <ligand>
        <name>3-dehydroquinate</name>
        <dbReference type="ChEBI" id="CHEBI:32364"/>
    </ligand>
</feature>
<accession>A0A1H8PMN9</accession>
<keyword evidence="2 4" id="KW-0456">Lyase</keyword>
<feature type="binding site" evidence="4">
    <location>
        <position position="210"/>
    </location>
    <ligand>
        <name>3-dehydroquinate</name>
        <dbReference type="ChEBI" id="CHEBI:32364"/>
    </ligand>
</feature>
<dbReference type="EMBL" id="FODV01000002">
    <property type="protein sequence ID" value="SEO42964.1"/>
    <property type="molecule type" value="Genomic_DNA"/>
</dbReference>
<keyword evidence="3 4" id="KW-0704">Schiff base</keyword>
<comment type="caution">
    <text evidence="4">Lacks conserved residue(s) required for the propagation of feature annotation.</text>
</comment>
<dbReference type="PANTHER" id="PTHR43699:SF1">
    <property type="entry name" value="3-DEHYDROQUINATE DEHYDRATASE"/>
    <property type="match status" value="1"/>
</dbReference>
<evidence type="ECO:0000313" key="5">
    <source>
        <dbReference type="EMBL" id="SEO42964.1"/>
    </source>
</evidence>
<gene>
    <name evidence="4" type="primary">aroD</name>
    <name evidence="5" type="ORF">SAMN04487948_102384</name>
</gene>
<dbReference type="InterPro" id="IPR013785">
    <property type="entry name" value="Aldolase_TIM"/>
</dbReference>
<comment type="similarity">
    <text evidence="4">Belongs to the type-I 3-dehydroquinase family.</text>
</comment>
<dbReference type="Gene3D" id="3.20.20.70">
    <property type="entry name" value="Aldolase class I"/>
    <property type="match status" value="1"/>
</dbReference>
<dbReference type="Proteomes" id="UP000199126">
    <property type="component" value="Unassembled WGS sequence"/>
</dbReference>
<dbReference type="CDD" id="cd00502">
    <property type="entry name" value="DHQase_I"/>
    <property type="match status" value="1"/>
</dbReference>
<dbReference type="GO" id="GO:0003855">
    <property type="term" value="F:3-dehydroquinate dehydratase activity"/>
    <property type="evidence" value="ECO:0007669"/>
    <property type="project" value="UniProtKB-UniRule"/>
</dbReference>
<organism evidence="5 6">
    <name type="scientific">Halogranum amylolyticum</name>
    <dbReference type="NCBI Taxonomy" id="660520"/>
    <lineage>
        <taxon>Archaea</taxon>
        <taxon>Methanobacteriati</taxon>
        <taxon>Methanobacteriota</taxon>
        <taxon>Stenosarchaea group</taxon>
        <taxon>Halobacteria</taxon>
        <taxon>Halobacteriales</taxon>
        <taxon>Haloferacaceae</taxon>
    </lineage>
</organism>
<dbReference type="EC" id="4.2.1.10" evidence="4"/>
<comment type="function">
    <text evidence="4">Involved in the third step of the chorismate pathway, which leads to the biosynthesis of aromatic amino acids. Catalyzes the cis-dehydration of 3-dehydroquinate (DHQ) and introduces the first double bond of the aromatic ring to yield 3-dehydroshikimate.</text>
</comment>
<dbReference type="HAMAP" id="MF_00214">
    <property type="entry name" value="AroD"/>
    <property type="match status" value="1"/>
</dbReference>
<dbReference type="SUPFAM" id="SSF51569">
    <property type="entry name" value="Aldolase"/>
    <property type="match status" value="1"/>
</dbReference>
<dbReference type="GO" id="GO:0046279">
    <property type="term" value="P:3,4-dihydroxybenzoate biosynthetic process"/>
    <property type="evidence" value="ECO:0007669"/>
    <property type="project" value="TreeGrafter"/>
</dbReference>
<protein>
    <recommendedName>
        <fullName evidence="4">3-dehydroquinate dehydratase</fullName>
        <shortName evidence="4">3-dehydroquinase</shortName>
        <ecNumber evidence="4">4.2.1.10</ecNumber>
    </recommendedName>
    <alternativeName>
        <fullName evidence="4">Type I DHQase</fullName>
    </alternativeName>
    <alternativeName>
        <fullName evidence="4">Type I dehydroquinase</fullName>
        <shortName evidence="4">DHQ1</shortName>
    </alternativeName>
</protein>
<keyword evidence="4" id="KW-0057">Aromatic amino acid biosynthesis</keyword>
<dbReference type="InterPro" id="IPR050146">
    <property type="entry name" value="Type-I_3-dehydroquinase"/>
</dbReference>
<feature type="active site" description="Schiff-base intermediate with substrate" evidence="4">
    <location>
        <position position="148"/>
    </location>
</feature>
<feature type="binding site" evidence="4">
    <location>
        <begin position="29"/>
        <end position="31"/>
    </location>
    <ligand>
        <name>3-dehydroquinate</name>
        <dbReference type="ChEBI" id="CHEBI:32364"/>
    </ligand>
</feature>
<dbReference type="RefSeq" id="WP_089821642.1">
    <property type="nucleotide sequence ID" value="NZ_FODV01000002.1"/>
</dbReference>
<dbReference type="PANTHER" id="PTHR43699">
    <property type="entry name" value="3-DEHYDROQUINATE DEHYDRATASE"/>
    <property type="match status" value="1"/>
</dbReference>